<dbReference type="EMBL" id="JAUSTQ010000012">
    <property type="protein sequence ID" value="MDQ0160502.1"/>
    <property type="molecule type" value="Genomic_DNA"/>
</dbReference>
<gene>
    <name evidence="2" type="ORF">J2S77_002506</name>
</gene>
<dbReference type="Pfam" id="PF08378">
    <property type="entry name" value="NERD"/>
    <property type="match status" value="1"/>
</dbReference>
<evidence type="ECO:0000313" key="2">
    <source>
        <dbReference type="EMBL" id="MDQ0160502.1"/>
    </source>
</evidence>
<evidence type="ECO:0000259" key="1">
    <source>
        <dbReference type="PROSITE" id="PS50965"/>
    </source>
</evidence>
<feature type="domain" description="NERD" evidence="1">
    <location>
        <begin position="41"/>
        <end position="156"/>
    </location>
</feature>
<dbReference type="Proteomes" id="UP001224359">
    <property type="component" value="Unassembled WGS sequence"/>
</dbReference>
<sequence>MNLLPLQSPPELLQLEALTRRYRQRDEFYEKIENNYHREKAGYLGEKALQYYFNLLKHDSSFTLFDLRAKANTHYFQIDALLITRQFILIVESKHTKGVITQNNAKQMIQHVNGESKALQHPLHQAEIQRRQLENFLITHELNHLPIFICSTFTHPEVILDMQDQPDNLFTHHYLLQHIYDLIESHSTPIISEQLARKIGLKLRHHHTPRNRHLADYYKLSERDFIRGVFCSECGAAGMKRIYANWECFKCHKQQNQAHIAALQDLIYLKQEIYFSNQQVRDWLNLESEHTCRRLLNLFPKIGSYKGTKYNLSSLIPNHFINSISMRDGK</sequence>
<protein>
    <recommendedName>
        <fullName evidence="1">NERD domain-containing protein</fullName>
    </recommendedName>
</protein>
<keyword evidence="3" id="KW-1185">Reference proteome</keyword>
<dbReference type="PROSITE" id="PS50965">
    <property type="entry name" value="NERD"/>
    <property type="match status" value="1"/>
</dbReference>
<comment type="caution">
    <text evidence="2">The sequence shown here is derived from an EMBL/GenBank/DDBJ whole genome shotgun (WGS) entry which is preliminary data.</text>
</comment>
<name>A0ABT9VHY7_9BACI</name>
<proteinExistence type="predicted"/>
<reference evidence="2 3" key="1">
    <citation type="submission" date="2023-07" db="EMBL/GenBank/DDBJ databases">
        <title>Genomic Encyclopedia of Type Strains, Phase IV (KMG-IV): sequencing the most valuable type-strain genomes for metagenomic binning, comparative biology and taxonomic classification.</title>
        <authorList>
            <person name="Goeker M."/>
        </authorList>
    </citation>
    <scope>NUCLEOTIDE SEQUENCE [LARGE SCALE GENOMIC DNA]</scope>
    <source>
        <strain evidence="2 3">DSM 16460</strain>
    </source>
</reference>
<organism evidence="2 3">
    <name type="scientific">Alkalibacillus salilacus</name>
    <dbReference type="NCBI Taxonomy" id="284582"/>
    <lineage>
        <taxon>Bacteria</taxon>
        <taxon>Bacillati</taxon>
        <taxon>Bacillota</taxon>
        <taxon>Bacilli</taxon>
        <taxon>Bacillales</taxon>
        <taxon>Bacillaceae</taxon>
        <taxon>Alkalibacillus</taxon>
    </lineage>
</organism>
<accession>A0ABT9VHY7</accession>
<dbReference type="InterPro" id="IPR011528">
    <property type="entry name" value="NERD"/>
</dbReference>
<dbReference type="RefSeq" id="WP_306977790.1">
    <property type="nucleotide sequence ID" value="NZ_JAUSTQ010000012.1"/>
</dbReference>
<evidence type="ECO:0000313" key="3">
    <source>
        <dbReference type="Proteomes" id="UP001224359"/>
    </source>
</evidence>